<gene>
    <name evidence="3" type="ORF">AVDCRST_MAG07-750</name>
</gene>
<dbReference type="GO" id="GO:0022857">
    <property type="term" value="F:transmembrane transporter activity"/>
    <property type="evidence" value="ECO:0007669"/>
    <property type="project" value="InterPro"/>
</dbReference>
<feature type="signal peptide" evidence="1">
    <location>
        <begin position="1"/>
        <end position="19"/>
    </location>
</feature>
<dbReference type="SUPFAM" id="SSF53850">
    <property type="entry name" value="Periplasmic binding protein-like II"/>
    <property type="match status" value="1"/>
</dbReference>
<dbReference type="Gene3D" id="3.40.190.10">
    <property type="entry name" value="Periplasmic binding protein-like II"/>
    <property type="match status" value="1"/>
</dbReference>
<proteinExistence type="predicted"/>
<evidence type="ECO:0000259" key="2">
    <source>
        <dbReference type="Pfam" id="PF04069"/>
    </source>
</evidence>
<dbReference type="GO" id="GO:0043190">
    <property type="term" value="C:ATP-binding cassette (ABC) transporter complex"/>
    <property type="evidence" value="ECO:0007669"/>
    <property type="project" value="InterPro"/>
</dbReference>
<keyword evidence="1" id="KW-0732">Signal</keyword>
<dbReference type="AlphaFoldDB" id="A0A6J4KRF3"/>
<name>A0A6J4KRF3_9ACTN</name>
<evidence type="ECO:0000313" key="3">
    <source>
        <dbReference type="EMBL" id="CAA9313473.1"/>
    </source>
</evidence>
<dbReference type="Gene3D" id="3.40.190.120">
    <property type="entry name" value="Osmoprotection protein (prox), domain 2"/>
    <property type="match status" value="1"/>
</dbReference>
<dbReference type="EMBL" id="CADCUB010000038">
    <property type="protein sequence ID" value="CAA9313473.1"/>
    <property type="molecule type" value="Genomic_DNA"/>
</dbReference>
<evidence type="ECO:0000256" key="1">
    <source>
        <dbReference type="SAM" id="SignalP"/>
    </source>
</evidence>
<sequence length="311" mass="33160">MTTRATWAAITVGLSLAMAGCGGDSTSDSAAGGGDGELAGATLTVGSKEFTESILLGKITALALENAGAEVEDSTGISGSATVRAALESKEIDIYWDYTGTGWVNILGNSPTDLPDDLYEAVKTADAENGIAWLEPAPFENAYAIATTSDFAKDNDVTTLSDAVQYIEDNPDDGVICAASEFLNRDDGLPGLEKAYGTKFTEVNELDFNLIFTQVGESCAFGEVTTTEGRVLSQDLQILEDDKDFFLEYLGVVTLRQETLDEHPEIEEIMAPISEALTNDTITELNSKVDVEGQQPDDVAQEWMESEGFLG</sequence>
<accession>A0A6J4KRF3</accession>
<dbReference type="PROSITE" id="PS51257">
    <property type="entry name" value="PROKAR_LIPOPROTEIN"/>
    <property type="match status" value="1"/>
</dbReference>
<feature type="domain" description="ABC-type glycine betaine transport system substrate-binding" evidence="2">
    <location>
        <begin position="42"/>
        <end position="305"/>
    </location>
</feature>
<reference evidence="3" key="1">
    <citation type="submission" date="2020-02" db="EMBL/GenBank/DDBJ databases">
        <authorList>
            <person name="Meier V. D."/>
        </authorList>
    </citation>
    <scope>NUCLEOTIDE SEQUENCE</scope>
    <source>
        <strain evidence="3">AVDCRST_MAG07</strain>
    </source>
</reference>
<dbReference type="InterPro" id="IPR007210">
    <property type="entry name" value="ABC_Gly_betaine_transp_sub-bd"/>
</dbReference>
<feature type="chain" id="PRO_5038819520" evidence="1">
    <location>
        <begin position="20"/>
        <end position="311"/>
    </location>
</feature>
<organism evidence="3">
    <name type="scientific">uncultured Frankineae bacterium</name>
    <dbReference type="NCBI Taxonomy" id="437475"/>
    <lineage>
        <taxon>Bacteria</taxon>
        <taxon>Bacillati</taxon>
        <taxon>Actinomycetota</taxon>
        <taxon>Actinomycetes</taxon>
        <taxon>Frankiales</taxon>
        <taxon>environmental samples</taxon>
    </lineage>
</organism>
<dbReference type="Pfam" id="PF04069">
    <property type="entry name" value="OpuAC"/>
    <property type="match status" value="1"/>
</dbReference>
<protein>
    <submittedName>
        <fullName evidence="3">ABC transporter, substrate-binding protein (Cluster 13, osmolytes)</fullName>
    </submittedName>
</protein>